<dbReference type="EMBL" id="KV907500">
    <property type="protein sequence ID" value="OOF95468.1"/>
    <property type="molecule type" value="Genomic_DNA"/>
</dbReference>
<protein>
    <submittedName>
        <fullName evidence="2">Uncharacterized protein</fullName>
    </submittedName>
</protein>
<accession>A0A1R3RLV1</accession>
<dbReference type="AlphaFoldDB" id="A0A1R3RLV1"/>
<feature type="signal peptide" evidence="1">
    <location>
        <begin position="1"/>
        <end position="18"/>
    </location>
</feature>
<evidence type="ECO:0000313" key="3">
    <source>
        <dbReference type="Proteomes" id="UP000188318"/>
    </source>
</evidence>
<dbReference type="VEuPathDB" id="FungiDB:ASPCADRAFT_207954"/>
<feature type="chain" id="PRO_5012706670" evidence="1">
    <location>
        <begin position="19"/>
        <end position="69"/>
    </location>
</feature>
<proteinExistence type="predicted"/>
<dbReference type="Proteomes" id="UP000188318">
    <property type="component" value="Unassembled WGS sequence"/>
</dbReference>
<reference evidence="3" key="1">
    <citation type="journal article" date="2017" name="Genome Biol.">
        <title>Comparative genomics reveals high biological diversity and specific adaptations in the industrially and medically important fungal genus Aspergillus.</title>
        <authorList>
            <person name="de Vries R.P."/>
            <person name="Riley R."/>
            <person name="Wiebenga A."/>
            <person name="Aguilar-Osorio G."/>
            <person name="Amillis S."/>
            <person name="Uchima C.A."/>
            <person name="Anderluh G."/>
            <person name="Asadollahi M."/>
            <person name="Askin M."/>
            <person name="Barry K."/>
            <person name="Battaglia E."/>
            <person name="Bayram O."/>
            <person name="Benocci T."/>
            <person name="Braus-Stromeyer S.A."/>
            <person name="Caldana C."/>
            <person name="Canovas D."/>
            <person name="Cerqueira G.C."/>
            <person name="Chen F."/>
            <person name="Chen W."/>
            <person name="Choi C."/>
            <person name="Clum A."/>
            <person name="Dos Santos R.A."/>
            <person name="Damasio A.R."/>
            <person name="Diallinas G."/>
            <person name="Emri T."/>
            <person name="Fekete E."/>
            <person name="Flipphi M."/>
            <person name="Freyberg S."/>
            <person name="Gallo A."/>
            <person name="Gournas C."/>
            <person name="Habgood R."/>
            <person name="Hainaut M."/>
            <person name="Harispe M.L."/>
            <person name="Henrissat B."/>
            <person name="Hilden K.S."/>
            <person name="Hope R."/>
            <person name="Hossain A."/>
            <person name="Karabika E."/>
            <person name="Karaffa L."/>
            <person name="Karanyi Z."/>
            <person name="Krasevec N."/>
            <person name="Kuo A."/>
            <person name="Kusch H."/>
            <person name="LaButti K."/>
            <person name="Lagendijk E.L."/>
            <person name="Lapidus A."/>
            <person name="Levasseur A."/>
            <person name="Lindquist E."/>
            <person name="Lipzen A."/>
            <person name="Logrieco A.F."/>
            <person name="MacCabe A."/>
            <person name="Maekelae M.R."/>
            <person name="Malavazi I."/>
            <person name="Melin P."/>
            <person name="Meyer V."/>
            <person name="Mielnichuk N."/>
            <person name="Miskei M."/>
            <person name="Molnar A.P."/>
            <person name="Mule G."/>
            <person name="Ngan C.Y."/>
            <person name="Orejas M."/>
            <person name="Orosz E."/>
            <person name="Ouedraogo J.P."/>
            <person name="Overkamp K.M."/>
            <person name="Park H.-S."/>
            <person name="Perrone G."/>
            <person name="Piumi F."/>
            <person name="Punt P.J."/>
            <person name="Ram A.F."/>
            <person name="Ramon A."/>
            <person name="Rauscher S."/>
            <person name="Record E."/>
            <person name="Riano-Pachon D.M."/>
            <person name="Robert V."/>
            <person name="Roehrig J."/>
            <person name="Ruller R."/>
            <person name="Salamov A."/>
            <person name="Salih N.S."/>
            <person name="Samson R.A."/>
            <person name="Sandor E."/>
            <person name="Sanguinetti M."/>
            <person name="Schuetze T."/>
            <person name="Sepcic K."/>
            <person name="Shelest E."/>
            <person name="Sherlock G."/>
            <person name="Sophianopoulou V."/>
            <person name="Squina F.M."/>
            <person name="Sun H."/>
            <person name="Susca A."/>
            <person name="Todd R.B."/>
            <person name="Tsang A."/>
            <person name="Unkles S.E."/>
            <person name="van de Wiele N."/>
            <person name="van Rossen-Uffink D."/>
            <person name="Oliveira J.V."/>
            <person name="Vesth T.C."/>
            <person name="Visser J."/>
            <person name="Yu J.-H."/>
            <person name="Zhou M."/>
            <person name="Andersen M.R."/>
            <person name="Archer D.B."/>
            <person name="Baker S.E."/>
            <person name="Benoit I."/>
            <person name="Brakhage A.A."/>
            <person name="Braus G.H."/>
            <person name="Fischer R."/>
            <person name="Frisvad J.C."/>
            <person name="Goldman G.H."/>
            <person name="Houbraken J."/>
            <person name="Oakley B."/>
            <person name="Pocsi I."/>
            <person name="Scazzocchio C."/>
            <person name="Seiboth B."/>
            <person name="vanKuyk P.A."/>
            <person name="Wortman J."/>
            <person name="Dyer P.S."/>
            <person name="Grigoriev I.V."/>
        </authorList>
    </citation>
    <scope>NUCLEOTIDE SEQUENCE [LARGE SCALE GENOMIC DNA]</scope>
    <source>
        <strain evidence="3">ITEM 5010</strain>
    </source>
</reference>
<organism evidence="2 3">
    <name type="scientific">Aspergillus carbonarius (strain ITEM 5010)</name>
    <dbReference type="NCBI Taxonomy" id="602072"/>
    <lineage>
        <taxon>Eukaryota</taxon>
        <taxon>Fungi</taxon>
        <taxon>Dikarya</taxon>
        <taxon>Ascomycota</taxon>
        <taxon>Pezizomycotina</taxon>
        <taxon>Eurotiomycetes</taxon>
        <taxon>Eurotiomycetidae</taxon>
        <taxon>Eurotiales</taxon>
        <taxon>Aspergillaceae</taxon>
        <taxon>Aspergillus</taxon>
        <taxon>Aspergillus subgen. Circumdati</taxon>
    </lineage>
</organism>
<keyword evidence="3" id="KW-1185">Reference proteome</keyword>
<keyword evidence="1" id="KW-0732">Signal</keyword>
<gene>
    <name evidence="2" type="ORF">ASPCADRAFT_207954</name>
</gene>
<evidence type="ECO:0000313" key="2">
    <source>
        <dbReference type="EMBL" id="OOF95468.1"/>
    </source>
</evidence>
<evidence type="ECO:0000256" key="1">
    <source>
        <dbReference type="SAM" id="SignalP"/>
    </source>
</evidence>
<name>A0A1R3RLV1_ASPC5</name>
<sequence length="69" mass="8066">MGVIRTACLPVCLLIISATSNGPCSHPFPFRYIWDRHGRKQPGFEAAPRRRYYWEWDREIGMPRSTTRG</sequence>